<dbReference type="GO" id="GO:0008792">
    <property type="term" value="F:arginine decarboxylase activity"/>
    <property type="evidence" value="ECO:0007669"/>
    <property type="project" value="InterPro"/>
</dbReference>
<dbReference type="InterPro" id="IPR029066">
    <property type="entry name" value="PLP-binding_barrel"/>
</dbReference>
<reference evidence="4 5" key="1">
    <citation type="submission" date="2017-01" db="EMBL/GenBank/DDBJ databases">
        <title>Trade-off between light-utilization and light-protection in marine flavobacteria.</title>
        <authorList>
            <person name="Kumagai Y."/>
            <person name="Yoshizawa S."/>
            <person name="Kogure K."/>
            <person name="Iwasaki W."/>
        </authorList>
    </citation>
    <scope>NUCLEOTIDE SEQUENCE [LARGE SCALE GENOMIC DNA]</scope>
    <source>
        <strain evidence="4 5">KCTC 32109</strain>
    </source>
</reference>
<dbReference type="GO" id="GO:0008295">
    <property type="term" value="P:spermidine biosynthetic process"/>
    <property type="evidence" value="ECO:0007669"/>
    <property type="project" value="InterPro"/>
</dbReference>
<evidence type="ECO:0000313" key="4">
    <source>
        <dbReference type="EMBL" id="PQJ31850.1"/>
    </source>
</evidence>
<dbReference type="Pfam" id="PF02784">
    <property type="entry name" value="Orn_Arg_deC_N"/>
    <property type="match status" value="1"/>
</dbReference>
<evidence type="ECO:0000259" key="3">
    <source>
        <dbReference type="Pfam" id="PF02784"/>
    </source>
</evidence>
<name>A0A2S7UB47_9FLAO</name>
<dbReference type="AlphaFoldDB" id="A0A2S7UB47"/>
<dbReference type="PANTHER" id="PTHR43295">
    <property type="entry name" value="ARGININE DECARBOXYLASE"/>
    <property type="match status" value="1"/>
</dbReference>
<dbReference type="InterPro" id="IPR009006">
    <property type="entry name" value="Ala_racemase/Decarboxylase_C"/>
</dbReference>
<evidence type="ECO:0000313" key="5">
    <source>
        <dbReference type="Proteomes" id="UP000239747"/>
    </source>
</evidence>
<proteinExistence type="predicted"/>
<dbReference type="OrthoDB" id="9802658at2"/>
<gene>
    <name evidence="4" type="ORF">BST92_07880</name>
</gene>
<dbReference type="Gene3D" id="2.40.37.10">
    <property type="entry name" value="Lyase, Ornithine Decarboxylase, Chain A, domain 1"/>
    <property type="match status" value="1"/>
</dbReference>
<dbReference type="EMBL" id="MTPW01000001">
    <property type="protein sequence ID" value="PQJ31850.1"/>
    <property type="molecule type" value="Genomic_DNA"/>
</dbReference>
<keyword evidence="2" id="KW-0663">Pyridoxal phosphate</keyword>
<comment type="caution">
    <text evidence="4">The sequence shown here is derived from an EMBL/GenBank/DDBJ whole genome shotgun (WGS) entry which is preliminary data.</text>
</comment>
<comment type="cofactor">
    <cofactor evidence="1">
        <name>pyridoxal 5'-phosphate</name>
        <dbReference type="ChEBI" id="CHEBI:597326"/>
    </cofactor>
</comment>
<dbReference type="InterPro" id="IPR022644">
    <property type="entry name" value="De-COase2_N"/>
</dbReference>
<dbReference type="RefSeq" id="WP_105070959.1">
    <property type="nucleotide sequence ID" value="NZ_MTPW01000001.1"/>
</dbReference>
<feature type="domain" description="Orn/DAP/Arg decarboxylase 2 N-terminal" evidence="3">
    <location>
        <begin position="56"/>
        <end position="311"/>
    </location>
</feature>
<dbReference type="InterPro" id="IPR002985">
    <property type="entry name" value="Arg_decrbxlase"/>
</dbReference>
<dbReference type="Proteomes" id="UP000239747">
    <property type="component" value="Unassembled WGS sequence"/>
</dbReference>
<protein>
    <submittedName>
        <fullName evidence="4">Arginine decarboxylase</fullName>
    </submittedName>
</protein>
<keyword evidence="5" id="KW-1185">Reference proteome</keyword>
<dbReference type="GO" id="GO:0006527">
    <property type="term" value="P:L-arginine catabolic process"/>
    <property type="evidence" value="ECO:0007669"/>
    <property type="project" value="InterPro"/>
</dbReference>
<accession>A0A2S7UB47</accession>
<sequence>MNTKYIDLIDQTYFFPTEEFKLEDKTLHFHDIDLMELVEQYGSPLKFTYLPKISDNIQRAQRWFNDAFAKADYKAKYHYCYCTKSSHFKHVLDTALTNDIHLETSSAFDIDIIKSLKAEGKIKDDTYIISNGFKREKYIDNIADLINSGHKNCIPIIDNYEELDLLTNATYKQFKVGIRIASEEEPKFEFYTSRLGIGYKNILSFYKNQIQENKQVSLKMLHFFINTGIRDNAYYWNELHKCLKVYISLKKICPSLDSLNIGGGFPIKNSLAFEFDYEYMINEIVNQIKQVCDEADVDVPHIFTEFGSFTVGESGGAIYKVLYQKQQNDREKWNMINSSFITTLPDSWAISKRFIMLALNRWNEEYERVLLGGLTCDSDDYYNSEQNVNAIYLPKYHKDKPLYIGFFNTGAYQETIGGYGGIQHCLIPAPKHILIDRDENGAIQTRVFKEQQSSEQMLDILGY</sequence>
<dbReference type="SUPFAM" id="SSF50621">
    <property type="entry name" value="Alanine racemase C-terminal domain-like"/>
    <property type="match status" value="1"/>
</dbReference>
<evidence type="ECO:0000256" key="1">
    <source>
        <dbReference type="ARBA" id="ARBA00001933"/>
    </source>
</evidence>
<evidence type="ECO:0000256" key="2">
    <source>
        <dbReference type="ARBA" id="ARBA00022898"/>
    </source>
</evidence>
<dbReference type="SUPFAM" id="SSF51419">
    <property type="entry name" value="PLP-binding barrel"/>
    <property type="match status" value="1"/>
</dbReference>
<dbReference type="PANTHER" id="PTHR43295:SF9">
    <property type="entry name" value="BIOSYNTHETIC ARGININE DECARBOXYLASE"/>
    <property type="match status" value="1"/>
</dbReference>
<organism evidence="4 5">
    <name type="scientific">Nonlabens arenilitoris</name>
    <dbReference type="NCBI Taxonomy" id="1217969"/>
    <lineage>
        <taxon>Bacteria</taxon>
        <taxon>Pseudomonadati</taxon>
        <taxon>Bacteroidota</taxon>
        <taxon>Flavobacteriia</taxon>
        <taxon>Flavobacteriales</taxon>
        <taxon>Flavobacteriaceae</taxon>
        <taxon>Nonlabens</taxon>
    </lineage>
</organism>
<dbReference type="Gene3D" id="3.20.20.10">
    <property type="entry name" value="Alanine racemase"/>
    <property type="match status" value="1"/>
</dbReference>